<dbReference type="PANTHER" id="PTHR42840:SF3">
    <property type="entry name" value="BINDING ROSSMANN FOLD OXIDOREDUCTASE, PUTATIVE (AFU_ORTHOLOGUE AFUA_2G10240)-RELATED"/>
    <property type="match status" value="1"/>
</dbReference>
<proteinExistence type="predicted"/>
<keyword evidence="1" id="KW-0560">Oxidoreductase</keyword>
<dbReference type="Gene3D" id="3.40.50.720">
    <property type="entry name" value="NAD(P)-binding Rossmann-like Domain"/>
    <property type="match status" value="1"/>
</dbReference>
<dbReference type="PANTHER" id="PTHR42840">
    <property type="entry name" value="NAD(P)-BINDING ROSSMANN-FOLD SUPERFAMILY PROTEIN-RELATED"/>
    <property type="match status" value="1"/>
</dbReference>
<dbReference type="Proteomes" id="UP000054359">
    <property type="component" value="Unassembled WGS sequence"/>
</dbReference>
<gene>
    <name evidence="2" type="ORF">X975_21900</name>
</gene>
<sequence>MMKFPSGALSVTDLSRCAVYGYDQRVEVFGPNGMLTCGEQRPTGVKCHNSKGSTAVPIFFSFASRYQESYLAEMEHFLSVVQGSEECEVSVESVLAISRIASAYEET</sequence>
<dbReference type="STRING" id="407821.A0A087T6V0"/>
<organism evidence="2 3">
    <name type="scientific">Stegodyphus mimosarum</name>
    <name type="common">African social velvet spider</name>
    <dbReference type="NCBI Taxonomy" id="407821"/>
    <lineage>
        <taxon>Eukaryota</taxon>
        <taxon>Metazoa</taxon>
        <taxon>Ecdysozoa</taxon>
        <taxon>Arthropoda</taxon>
        <taxon>Chelicerata</taxon>
        <taxon>Arachnida</taxon>
        <taxon>Araneae</taxon>
        <taxon>Araneomorphae</taxon>
        <taxon>Entelegynae</taxon>
        <taxon>Eresoidea</taxon>
        <taxon>Eresidae</taxon>
        <taxon>Stegodyphus</taxon>
    </lineage>
</organism>
<dbReference type="SUPFAM" id="SSF55347">
    <property type="entry name" value="Glyceraldehyde-3-phosphate dehydrogenase-like, C-terminal domain"/>
    <property type="match status" value="1"/>
</dbReference>
<name>A0A087T6V0_STEMI</name>
<protein>
    <submittedName>
        <fullName evidence="2">Putative oxidoreductase yrbE</fullName>
    </submittedName>
</protein>
<evidence type="ECO:0000256" key="1">
    <source>
        <dbReference type="ARBA" id="ARBA00023002"/>
    </source>
</evidence>
<feature type="non-terminal residue" evidence="2">
    <location>
        <position position="107"/>
    </location>
</feature>
<evidence type="ECO:0000313" key="2">
    <source>
        <dbReference type="EMBL" id="KFM60839.1"/>
    </source>
</evidence>
<dbReference type="AlphaFoldDB" id="A0A087T6V0"/>
<evidence type="ECO:0000313" key="3">
    <source>
        <dbReference type="Proteomes" id="UP000054359"/>
    </source>
</evidence>
<dbReference type="Gene3D" id="3.30.360.10">
    <property type="entry name" value="Dihydrodipicolinate Reductase, domain 2"/>
    <property type="match status" value="1"/>
</dbReference>
<keyword evidence="3" id="KW-1185">Reference proteome</keyword>
<dbReference type="OMA" id="YALEMEH"/>
<accession>A0A087T6V0</accession>
<dbReference type="EMBL" id="KK113705">
    <property type="protein sequence ID" value="KFM60839.1"/>
    <property type="molecule type" value="Genomic_DNA"/>
</dbReference>
<dbReference type="GO" id="GO:0016491">
    <property type="term" value="F:oxidoreductase activity"/>
    <property type="evidence" value="ECO:0007669"/>
    <property type="project" value="UniProtKB-KW"/>
</dbReference>
<dbReference type="GO" id="GO:0005737">
    <property type="term" value="C:cytoplasm"/>
    <property type="evidence" value="ECO:0007669"/>
    <property type="project" value="TreeGrafter"/>
</dbReference>
<dbReference type="OrthoDB" id="64915at2759"/>
<reference evidence="2 3" key="1">
    <citation type="submission" date="2013-11" db="EMBL/GenBank/DDBJ databases">
        <title>Genome sequencing of Stegodyphus mimosarum.</title>
        <authorList>
            <person name="Bechsgaard J."/>
        </authorList>
    </citation>
    <scope>NUCLEOTIDE SEQUENCE [LARGE SCALE GENOMIC DNA]</scope>
</reference>
<dbReference type="GO" id="GO:0006740">
    <property type="term" value="P:NADPH regeneration"/>
    <property type="evidence" value="ECO:0007669"/>
    <property type="project" value="TreeGrafter"/>
</dbReference>